<evidence type="ECO:0000256" key="1">
    <source>
        <dbReference type="ARBA" id="ARBA00004613"/>
    </source>
</evidence>
<evidence type="ECO:0000256" key="6">
    <source>
        <dbReference type="ARBA" id="ARBA00023157"/>
    </source>
</evidence>
<dbReference type="Pfam" id="PF05498">
    <property type="entry name" value="RALF"/>
    <property type="match status" value="1"/>
</dbReference>
<organism evidence="9 10">
    <name type="scientific">Hevea brasiliensis</name>
    <name type="common">Para rubber tree</name>
    <name type="synonym">Siphonia brasiliensis</name>
    <dbReference type="NCBI Taxonomy" id="3981"/>
    <lineage>
        <taxon>Eukaryota</taxon>
        <taxon>Viridiplantae</taxon>
        <taxon>Streptophyta</taxon>
        <taxon>Embryophyta</taxon>
        <taxon>Tracheophyta</taxon>
        <taxon>Spermatophyta</taxon>
        <taxon>Magnoliopsida</taxon>
        <taxon>eudicotyledons</taxon>
        <taxon>Gunneridae</taxon>
        <taxon>Pentapetalae</taxon>
        <taxon>rosids</taxon>
        <taxon>fabids</taxon>
        <taxon>Malpighiales</taxon>
        <taxon>Euphorbiaceae</taxon>
        <taxon>Crotonoideae</taxon>
        <taxon>Micrandreae</taxon>
        <taxon>Hevea</taxon>
    </lineage>
</organism>
<reference evidence="9" key="1">
    <citation type="journal article" date="2023" name="Plant Biotechnol. J.">
        <title>Chromosome-level wild Hevea brasiliensis genome provides new tools for genomic-assisted breeding and valuable loci to elevate rubber yield.</title>
        <authorList>
            <person name="Cheng H."/>
            <person name="Song X."/>
            <person name="Hu Y."/>
            <person name="Wu T."/>
            <person name="Yang Q."/>
            <person name="An Z."/>
            <person name="Feng S."/>
            <person name="Deng Z."/>
            <person name="Wu W."/>
            <person name="Zeng X."/>
            <person name="Tu M."/>
            <person name="Wang X."/>
            <person name="Huang H."/>
        </authorList>
    </citation>
    <scope>NUCLEOTIDE SEQUENCE</scope>
    <source>
        <strain evidence="9">MT/VB/25A 57/8</strain>
    </source>
</reference>
<keyword evidence="5 8" id="KW-0732">Signal</keyword>
<comment type="similarity">
    <text evidence="2">Belongs to the plant rapid alkalinization factor (RALF) family.</text>
</comment>
<evidence type="ECO:0000256" key="8">
    <source>
        <dbReference type="SAM" id="SignalP"/>
    </source>
</evidence>
<feature type="chain" id="PRO_5045872376" evidence="8">
    <location>
        <begin position="27"/>
        <end position="81"/>
    </location>
</feature>
<accession>A0ABQ9MV02</accession>
<keyword evidence="10" id="KW-1185">Reference proteome</keyword>
<comment type="subcellular location">
    <subcellularLocation>
        <location evidence="1">Secreted</location>
    </subcellularLocation>
</comment>
<keyword evidence="6" id="KW-1015">Disulfide bond</keyword>
<sequence length="81" mass="8948">MKISWKQTMLCLVMLLITLVAREANATDIGYGAMQRDTAAGCSPLHPGSCKEQEVNQYSRGCELGLRCRGQSAPTSKEMRR</sequence>
<keyword evidence="4" id="KW-0372">Hormone</keyword>
<evidence type="ECO:0000256" key="2">
    <source>
        <dbReference type="ARBA" id="ARBA00009178"/>
    </source>
</evidence>
<dbReference type="PANTHER" id="PTHR34270:SF3">
    <property type="entry name" value="PROTEIN RALF-LIKE 16-RELATED"/>
    <property type="match status" value="1"/>
</dbReference>
<dbReference type="EMBL" id="JARPOI010000004">
    <property type="protein sequence ID" value="KAJ9182783.1"/>
    <property type="molecule type" value="Genomic_DNA"/>
</dbReference>
<protein>
    <submittedName>
        <fullName evidence="9">Uncharacterized protein</fullName>
    </submittedName>
</protein>
<feature type="signal peptide" evidence="8">
    <location>
        <begin position="1"/>
        <end position="26"/>
    </location>
</feature>
<evidence type="ECO:0000313" key="9">
    <source>
        <dbReference type="EMBL" id="KAJ9182783.1"/>
    </source>
</evidence>
<proteinExistence type="inferred from homology"/>
<gene>
    <name evidence="9" type="ORF">P3X46_006736</name>
</gene>
<comment type="caution">
    <text evidence="9">The sequence shown here is derived from an EMBL/GenBank/DDBJ whole genome shotgun (WGS) entry which is preliminary data.</text>
</comment>
<keyword evidence="3" id="KW-0964">Secreted</keyword>
<evidence type="ECO:0000313" key="10">
    <source>
        <dbReference type="Proteomes" id="UP001174677"/>
    </source>
</evidence>
<evidence type="ECO:0000256" key="4">
    <source>
        <dbReference type="ARBA" id="ARBA00022702"/>
    </source>
</evidence>
<evidence type="ECO:0000256" key="7">
    <source>
        <dbReference type="ARBA" id="ARBA00037228"/>
    </source>
</evidence>
<evidence type="ECO:0000256" key="3">
    <source>
        <dbReference type="ARBA" id="ARBA00022525"/>
    </source>
</evidence>
<dbReference type="InterPro" id="IPR008801">
    <property type="entry name" value="RALF"/>
</dbReference>
<dbReference type="Proteomes" id="UP001174677">
    <property type="component" value="Chromosome 4"/>
</dbReference>
<evidence type="ECO:0000256" key="5">
    <source>
        <dbReference type="ARBA" id="ARBA00022729"/>
    </source>
</evidence>
<name>A0ABQ9MV02_HEVBR</name>
<dbReference type="PANTHER" id="PTHR34270">
    <property type="entry name" value="PROTEIN RALF-LIKE 15-RELATED"/>
    <property type="match status" value="1"/>
</dbReference>
<comment type="function">
    <text evidence="7">Cell signaling peptide that may regulate plant stress, growth, and development. Mediates a rapid alkalinization of extracellular space by mediating a transient increase in the cytoplasmic Ca(2+) concentration leading to a calcium-dependent signaling events through a cell surface receptor and a concomitant activation of some intracellular mitogen-activated protein kinases.</text>
</comment>